<name>A0A7T2LLN0_9SPHN</name>
<dbReference type="Gene3D" id="3.40.1530.20">
    <property type="entry name" value="Protein of unknown function (DUF1491)"/>
    <property type="match status" value="1"/>
</dbReference>
<dbReference type="EMBL" id="CP065592">
    <property type="protein sequence ID" value="QPQ54548.1"/>
    <property type="molecule type" value="Genomic_DNA"/>
</dbReference>
<evidence type="ECO:0000313" key="2">
    <source>
        <dbReference type="Proteomes" id="UP000594873"/>
    </source>
</evidence>
<accession>A0A7T2LLN0</accession>
<proteinExistence type="predicted"/>
<organism evidence="1 2">
    <name type="scientific">Allosphingosinicella flava</name>
    <dbReference type="NCBI Taxonomy" id="2771430"/>
    <lineage>
        <taxon>Bacteria</taxon>
        <taxon>Pseudomonadati</taxon>
        <taxon>Pseudomonadota</taxon>
        <taxon>Alphaproteobacteria</taxon>
        <taxon>Sphingomonadales</taxon>
        <taxon>Sphingomonadaceae</taxon>
        <taxon>Allosphingosinicella</taxon>
    </lineage>
</organism>
<dbReference type="AlphaFoldDB" id="A0A7T2LLN0"/>
<dbReference type="RefSeq" id="WP_200971074.1">
    <property type="nucleotide sequence ID" value="NZ_CP065592.1"/>
</dbReference>
<reference evidence="1 2" key="1">
    <citation type="submission" date="2020-11" db="EMBL/GenBank/DDBJ databases">
        <title>Genome seq and assembly of Sphingosinicella sp.</title>
        <authorList>
            <person name="Chhetri G."/>
        </authorList>
    </citation>
    <scope>NUCLEOTIDE SEQUENCE [LARGE SCALE GENOMIC DNA]</scope>
    <source>
        <strain evidence="1 2">UDD2</strain>
    </source>
</reference>
<gene>
    <name evidence="1" type="ORF">IC614_09425</name>
</gene>
<dbReference type="Proteomes" id="UP000594873">
    <property type="component" value="Chromosome"/>
</dbReference>
<sequence>MTPRLASSVLVSALLRKAQDEGGFGAVLFKGDEKAGEIIVILNERGQKKGVFQRFLQADGLYSWQGMTGQVIENEGEFSKFIDRRRRFDPDLWLIELDIASAERFAAEMNAFD</sequence>
<dbReference type="Pfam" id="PF07372">
    <property type="entry name" value="DUF1491"/>
    <property type="match status" value="1"/>
</dbReference>
<evidence type="ECO:0000313" key="1">
    <source>
        <dbReference type="EMBL" id="QPQ54548.1"/>
    </source>
</evidence>
<dbReference type="InterPro" id="IPR009964">
    <property type="entry name" value="DUF1491"/>
</dbReference>
<dbReference type="KEGG" id="sflv:IC614_09425"/>
<protein>
    <submittedName>
        <fullName evidence="1">DUF1491 family protein</fullName>
    </submittedName>
</protein>
<keyword evidence="2" id="KW-1185">Reference proteome</keyword>